<feature type="non-terminal residue" evidence="1">
    <location>
        <position position="659"/>
    </location>
</feature>
<dbReference type="EMBL" id="LAZR01017839">
    <property type="protein sequence ID" value="KKL98745.1"/>
    <property type="molecule type" value="Genomic_DNA"/>
</dbReference>
<name>A0A0F9IYN5_9ZZZZ</name>
<sequence>MSGHTHIEEDVLFPGGTETALVKIGSNLHLVETAILVDASNNVSGIADLTMTGDLTMAAGSTINVPTSINYTGDVGFGVTGTVSARIHAIKTSEQLRLGYDSSNYASFTVASDGQLTIATVDASATNGHLLLAPDGDILVDPVGNEILPVVGCDNNLGSIGKKFLSIFAAELVVQNLVAQNTIATIGGRILVGPTTYLIATVGTGDSTIDVFHNEMTTNDIAYLEANGGIEFITITSTPSSITGGYRYSVTRNLDGSGANAWDIGDAVFNTGTTGQGFIDLYSISSVSKSGSTTGPTIAGFVRASTTYNDFQEVWAVGDLNGLFGYGSTTYGLGLGRYSSTQAKCDDYITIDASGGIQFHNDATNTVGQMNAGAWTLGSTSTEHISISTTAVQIKNGGTVYTDLTNAVLTLGDTSNEHTIINTSGITLKDGANIYGVFAATTTLGLTSAEHISINSTSVQFKDSATVYTDLTAGALSLGATGAEHVLINTSGVALKDNTSVYALFAATTTVGLTSSEHVSISSTAVQIKDGATVMTDISGGNILVGQTGANQSNVYITSGAVSIRNNTTNKIVFSADGTAFIADELKIGDGSTTSGGITLTITEGQGDTYIRAGKTDFTTTGAGFILGQDDSDSNLAKFYMGNTSSYLTWDGRALDMKL</sequence>
<comment type="caution">
    <text evidence="1">The sequence shown here is derived from an EMBL/GenBank/DDBJ whole genome shotgun (WGS) entry which is preliminary data.</text>
</comment>
<reference evidence="1" key="1">
    <citation type="journal article" date="2015" name="Nature">
        <title>Complex archaea that bridge the gap between prokaryotes and eukaryotes.</title>
        <authorList>
            <person name="Spang A."/>
            <person name="Saw J.H."/>
            <person name="Jorgensen S.L."/>
            <person name="Zaremba-Niedzwiedzka K."/>
            <person name="Martijn J."/>
            <person name="Lind A.E."/>
            <person name="van Eijk R."/>
            <person name="Schleper C."/>
            <person name="Guy L."/>
            <person name="Ettema T.J."/>
        </authorList>
    </citation>
    <scope>NUCLEOTIDE SEQUENCE</scope>
</reference>
<evidence type="ECO:0000313" key="1">
    <source>
        <dbReference type="EMBL" id="KKL98745.1"/>
    </source>
</evidence>
<gene>
    <name evidence="1" type="ORF">LCGC14_1821360</name>
</gene>
<organism evidence="1">
    <name type="scientific">marine sediment metagenome</name>
    <dbReference type="NCBI Taxonomy" id="412755"/>
    <lineage>
        <taxon>unclassified sequences</taxon>
        <taxon>metagenomes</taxon>
        <taxon>ecological metagenomes</taxon>
    </lineage>
</organism>
<proteinExistence type="predicted"/>
<dbReference type="AlphaFoldDB" id="A0A0F9IYN5"/>
<accession>A0A0F9IYN5</accession>
<protein>
    <submittedName>
        <fullName evidence="1">Uncharacterized protein</fullName>
    </submittedName>
</protein>